<dbReference type="Gene3D" id="3.40.50.10470">
    <property type="entry name" value="Translation initiation factor eif-2b, domain 2"/>
    <property type="match status" value="1"/>
</dbReference>
<dbReference type="Pfam" id="PF01008">
    <property type="entry name" value="IF-2B"/>
    <property type="match status" value="1"/>
</dbReference>
<sequence length="315" mass="35158">MEKFKEVEKIVEDIKNLKIQGATNVSIATFEGMKLYLELSKTEELQSLTEGFFASGEELANARPNEPLARNGVHYVKHFFKEKYSDISQVSSAKEILKTLCDEYLGLITSAKKNSIEKCAKSLTNFDKILTHCHSSTVVDLIKEISKGDKNFEVVSTETRPLYQGRITAKSLVDAGIKTTLIADSAAESFAVNRGSVPIDVVFLGSDQIMKDGYVINKIGSWGIAVAAHYGGKPLYIVSNLLKFDKDSLFSDIEIEIREDRELWPEAPRGLDMYNPAFEIIDNALITGFVTELGIIKPSDVEKVVKENYPWLFNV</sequence>
<accession>A0A0G0DND7</accession>
<comment type="similarity">
    <text evidence="1">Belongs to the eIF-2B alpha/beta/delta subunits family.</text>
</comment>
<evidence type="ECO:0000313" key="2">
    <source>
        <dbReference type="EMBL" id="KKP64595.1"/>
    </source>
</evidence>
<proteinExistence type="inferred from homology"/>
<dbReference type="Gene3D" id="1.20.120.420">
    <property type="entry name" value="translation initiation factor eif-2b, domain 1"/>
    <property type="match status" value="1"/>
</dbReference>
<reference evidence="2 3" key="1">
    <citation type="journal article" date="2015" name="Nature">
        <title>rRNA introns, odd ribosomes, and small enigmatic genomes across a large radiation of phyla.</title>
        <authorList>
            <person name="Brown C.T."/>
            <person name="Hug L.A."/>
            <person name="Thomas B.C."/>
            <person name="Sharon I."/>
            <person name="Castelle C.J."/>
            <person name="Singh A."/>
            <person name="Wilkins M.J."/>
            <person name="Williams K.H."/>
            <person name="Banfield J.F."/>
        </authorList>
    </citation>
    <scope>NUCLEOTIDE SEQUENCE [LARGE SCALE GENOMIC DNA]</scope>
</reference>
<dbReference type="InterPro" id="IPR037171">
    <property type="entry name" value="NagB/RpiA_transferase-like"/>
</dbReference>
<dbReference type="AlphaFoldDB" id="A0A0G0DND7"/>
<dbReference type="InterPro" id="IPR000649">
    <property type="entry name" value="IF-2B-related"/>
</dbReference>
<dbReference type="GO" id="GO:0046523">
    <property type="term" value="F:S-methyl-5-thioribose-1-phosphate isomerase activity"/>
    <property type="evidence" value="ECO:0007669"/>
    <property type="project" value="TreeGrafter"/>
</dbReference>
<dbReference type="Proteomes" id="UP000033866">
    <property type="component" value="Unassembled WGS sequence"/>
</dbReference>
<dbReference type="GO" id="GO:0003743">
    <property type="term" value="F:translation initiation factor activity"/>
    <property type="evidence" value="ECO:0007669"/>
    <property type="project" value="UniProtKB-KW"/>
</dbReference>
<dbReference type="SUPFAM" id="SSF100950">
    <property type="entry name" value="NagB/RpiA/CoA transferase-like"/>
    <property type="match status" value="1"/>
</dbReference>
<keyword evidence="2" id="KW-0396">Initiation factor</keyword>
<dbReference type="PANTHER" id="PTHR43475:SF2">
    <property type="entry name" value="RIBOSE 1,5-BISPHOSPHATE ISOMERASE"/>
    <property type="match status" value="1"/>
</dbReference>
<gene>
    <name evidence="2" type="ORF">UR61_C0043G0003</name>
</gene>
<dbReference type="InterPro" id="IPR027363">
    <property type="entry name" value="M1Pi_N"/>
</dbReference>
<evidence type="ECO:0000256" key="1">
    <source>
        <dbReference type="RuleBase" id="RU003814"/>
    </source>
</evidence>
<name>A0A0G0DND7_9BACT</name>
<comment type="caution">
    <text evidence="2">The sequence shown here is derived from an EMBL/GenBank/DDBJ whole genome shotgun (WGS) entry which is preliminary data.</text>
</comment>
<protein>
    <submittedName>
        <fullName evidence="2">Translation initiation factor, aIF-2BII family</fullName>
    </submittedName>
</protein>
<evidence type="ECO:0000313" key="3">
    <source>
        <dbReference type="Proteomes" id="UP000033866"/>
    </source>
</evidence>
<organism evidence="2 3">
    <name type="scientific">candidate division WS6 bacterium GW2011_GWE1_34_7</name>
    <dbReference type="NCBI Taxonomy" id="1619093"/>
    <lineage>
        <taxon>Bacteria</taxon>
        <taxon>Candidatus Dojkabacteria</taxon>
    </lineage>
</organism>
<dbReference type="EMBL" id="LBPV01000043">
    <property type="protein sequence ID" value="KKP64595.1"/>
    <property type="molecule type" value="Genomic_DNA"/>
</dbReference>
<dbReference type="InterPro" id="IPR042529">
    <property type="entry name" value="IF_2B-like_C"/>
</dbReference>
<keyword evidence="2" id="KW-0648">Protein biosynthesis</keyword>
<dbReference type="PANTHER" id="PTHR43475">
    <property type="entry name" value="METHYLTHIORIBOSE-1-PHOSPHATE ISOMERASE"/>
    <property type="match status" value="1"/>
</dbReference>
<dbReference type="GO" id="GO:0019509">
    <property type="term" value="P:L-methionine salvage from methylthioadenosine"/>
    <property type="evidence" value="ECO:0007669"/>
    <property type="project" value="TreeGrafter"/>
</dbReference>